<organism evidence="3 4">
    <name type="scientific">Streptomyces sparsogenes DSM 40356</name>
    <dbReference type="NCBI Taxonomy" id="1331668"/>
    <lineage>
        <taxon>Bacteria</taxon>
        <taxon>Bacillati</taxon>
        <taxon>Actinomycetota</taxon>
        <taxon>Actinomycetes</taxon>
        <taxon>Kitasatosporales</taxon>
        <taxon>Streptomycetaceae</taxon>
        <taxon>Streptomyces</taxon>
    </lineage>
</organism>
<dbReference type="RefSeq" id="WP_065967600.1">
    <property type="nucleotide sequence ID" value="NZ_ASQP01000349.1"/>
</dbReference>
<dbReference type="Proteomes" id="UP000186168">
    <property type="component" value="Unassembled WGS sequence"/>
</dbReference>
<dbReference type="SUPFAM" id="SSF53474">
    <property type="entry name" value="alpha/beta-Hydrolases"/>
    <property type="match status" value="1"/>
</dbReference>
<dbReference type="InterPro" id="IPR029058">
    <property type="entry name" value="AB_hydrolase_fold"/>
</dbReference>
<dbReference type="AlphaFoldDB" id="A0A1R1SCZ1"/>
<reference evidence="3 4" key="1">
    <citation type="submission" date="2013-05" db="EMBL/GenBank/DDBJ databases">
        <title>Genome sequence of Streptomyces sparsogenes DSM 40356.</title>
        <authorList>
            <person name="Coyne S."/>
            <person name="Seebeck F.P."/>
        </authorList>
    </citation>
    <scope>NUCLEOTIDE SEQUENCE [LARGE SCALE GENOMIC DNA]</scope>
    <source>
        <strain evidence="3 4">DSM 40356</strain>
    </source>
</reference>
<dbReference type="Gene3D" id="3.40.50.1820">
    <property type="entry name" value="alpha/beta hydrolase"/>
    <property type="match status" value="1"/>
</dbReference>
<dbReference type="GO" id="GO:0008610">
    <property type="term" value="P:lipid biosynthetic process"/>
    <property type="evidence" value="ECO:0007669"/>
    <property type="project" value="TreeGrafter"/>
</dbReference>
<evidence type="ECO:0000313" key="3">
    <source>
        <dbReference type="EMBL" id="OMI36214.1"/>
    </source>
</evidence>
<dbReference type="GeneID" id="96747673"/>
<sequence>MRITTVDGHLLIGDPRLPLRVLLLHDAGATALSMLPLARALPAGCAAVAFELDGRGELADAPPVRCFDDAVKRLLPAFRSWGDRPAVVVGHGVGALLAHALVAALPHGQGHHIRDVVLAGSRSPATTARLASHPRAPFLTRTREELAAELRRDGGCPAELFDYPHLLDYAVTMLGRDLHLLDTYREPAAPPPGGGTDYHVWSGRGDGSLSPAELERWRLSTPSPPKPRDFAGGHGFLCQERPPAAALHELVAGRLAEGAGVPPRPQRGAA</sequence>
<keyword evidence="4" id="KW-1185">Reference proteome</keyword>
<gene>
    <name evidence="3" type="ORF">SPAR_27286</name>
</gene>
<dbReference type="PANTHER" id="PTHR11487:SF0">
    <property type="entry name" value="S-ACYL FATTY ACID SYNTHASE THIOESTERASE, MEDIUM CHAIN"/>
    <property type="match status" value="1"/>
</dbReference>
<name>A0A1R1SCZ1_9ACTN</name>
<comment type="caution">
    <text evidence="3">The sequence shown here is derived from an EMBL/GenBank/DDBJ whole genome shotgun (WGS) entry which is preliminary data.</text>
</comment>
<evidence type="ECO:0000256" key="1">
    <source>
        <dbReference type="ARBA" id="ARBA00007169"/>
    </source>
</evidence>
<comment type="similarity">
    <text evidence="1">Belongs to the thioesterase family.</text>
</comment>
<proteinExistence type="inferred from homology"/>
<dbReference type="EMBL" id="ASQP01000349">
    <property type="protein sequence ID" value="OMI36214.1"/>
    <property type="molecule type" value="Genomic_DNA"/>
</dbReference>
<dbReference type="PANTHER" id="PTHR11487">
    <property type="entry name" value="THIOESTERASE"/>
    <property type="match status" value="1"/>
</dbReference>
<dbReference type="STRING" id="67365.GCA_001704635_03072"/>
<feature type="domain" description="Thioesterase" evidence="2">
    <location>
        <begin position="21"/>
        <end position="243"/>
    </location>
</feature>
<accession>A0A1R1SCZ1</accession>
<evidence type="ECO:0000313" key="4">
    <source>
        <dbReference type="Proteomes" id="UP000186168"/>
    </source>
</evidence>
<dbReference type="InterPro" id="IPR001031">
    <property type="entry name" value="Thioesterase"/>
</dbReference>
<dbReference type="InterPro" id="IPR012223">
    <property type="entry name" value="TEII"/>
</dbReference>
<dbReference type="Pfam" id="PF00975">
    <property type="entry name" value="Thioesterase"/>
    <property type="match status" value="1"/>
</dbReference>
<protein>
    <submittedName>
        <fullName evidence="3">Surfactin synthetase thioesterase subunit</fullName>
    </submittedName>
</protein>
<evidence type="ECO:0000259" key="2">
    <source>
        <dbReference type="Pfam" id="PF00975"/>
    </source>
</evidence>